<dbReference type="Proteomes" id="UP000738126">
    <property type="component" value="Unassembled WGS sequence"/>
</dbReference>
<feature type="domain" description="Solute-binding protein family 5" evidence="5">
    <location>
        <begin position="27"/>
        <end position="264"/>
    </location>
</feature>
<protein>
    <submittedName>
        <fullName evidence="6">ABC transporter substrate-binding protein</fullName>
    </submittedName>
</protein>
<keyword evidence="2" id="KW-0813">Transport</keyword>
<evidence type="ECO:0000259" key="5">
    <source>
        <dbReference type="Pfam" id="PF00496"/>
    </source>
</evidence>
<dbReference type="RefSeq" id="WP_200259260.1">
    <property type="nucleotide sequence ID" value="NZ_NRSH01000083.1"/>
</dbReference>
<sequence>TLRPGGAPEQGRSTAEGGASAAERRGALVDEVVFTEESDPGRITALIERGRYQVFGQGVDSPAIFRQIQRSAQVDHYLSHGTSVELTLNPAEFEEGGLNPFHVRAVREAMNWLVDRRYIADELFGGLAVPRYLPINTALPDYARLAETARKLELEYRHDPQRARAVISEQMRKLGAERRDGQWYHAGEPVRLTVLIRTEDRRERVGDYVANQLEDLGFAVERLYRTAEEASRIWIASDPAAGRWHVYTGAWLSTAIDRDVSNNFNYYYTPRGRPDPLWQAYDPRPAFSELAQRLESSDYTSTAQRNRLMRRALELAMEDSARVWLVDQRSVWPHAQDVRLAADLAGGVSGSRLWPYTLRYTDRLGGRVDIAVPNMLTEPWNPVAGSNWIFDQMILRALNDAALLPDPFTGLPRPQRIDSAEVTVTEDAPVQKTLDWVALRTAERIRVPADAWIGWDAEAQRIATVGERHPEGLTARSRTVLRYEEGYLERRWHDGSRVSVADLVLPWILTFARADEASPLYDPSHLPLFEVYEGHFRGWRITSTDPLTVEVYSDQIFPDAESIAARRAPGLLPWHVLSLGIQAERRGQLAFSSSKADSEGVEWLNLVSGPSLEILRNRLRSAAEAGRVPFAEALEPWLRDGAPQARYRALRQWYAEHGHFWVGDGPFYLDAVHPVAGSIVLRRFEGFPDPADKWLRFTEPRIPEVETEGPLVAEQGAAMAVELAVTYAGEPYPRGGITGVRFLLFDSDDTLVREGQAQRVDPGRWRVRLDAETLAALGNGGNSLEVIVTSRHVALPAFATHAFATVPQRTGEAATEGDRP</sequence>
<dbReference type="PANTHER" id="PTHR30290:SF9">
    <property type="entry name" value="OLIGOPEPTIDE-BINDING PROTEIN APPA"/>
    <property type="match status" value="1"/>
</dbReference>
<comment type="similarity">
    <text evidence="1">Belongs to the bacterial solute-binding protein 5 family.</text>
</comment>
<evidence type="ECO:0000256" key="1">
    <source>
        <dbReference type="ARBA" id="ARBA00005695"/>
    </source>
</evidence>
<evidence type="ECO:0000256" key="3">
    <source>
        <dbReference type="ARBA" id="ARBA00022729"/>
    </source>
</evidence>
<keyword evidence="3" id="KW-0732">Signal</keyword>
<gene>
    <name evidence="6" type="ORF">CKO13_07985</name>
</gene>
<organism evidence="6 7">
    <name type="scientific">Halorhodospira neutriphila</name>
    <dbReference type="NCBI Taxonomy" id="168379"/>
    <lineage>
        <taxon>Bacteria</taxon>
        <taxon>Pseudomonadati</taxon>
        <taxon>Pseudomonadota</taxon>
        <taxon>Gammaproteobacteria</taxon>
        <taxon>Chromatiales</taxon>
        <taxon>Ectothiorhodospiraceae</taxon>
        <taxon>Halorhodospira</taxon>
    </lineage>
</organism>
<comment type="caution">
    <text evidence="6">The sequence shown here is derived from an EMBL/GenBank/DDBJ whole genome shotgun (WGS) entry which is preliminary data.</text>
</comment>
<keyword evidence="7" id="KW-1185">Reference proteome</keyword>
<dbReference type="Gene3D" id="3.40.190.10">
    <property type="entry name" value="Periplasmic binding protein-like II"/>
    <property type="match status" value="1"/>
</dbReference>
<evidence type="ECO:0000256" key="2">
    <source>
        <dbReference type="ARBA" id="ARBA00022448"/>
    </source>
</evidence>
<dbReference type="InterPro" id="IPR039424">
    <property type="entry name" value="SBP_5"/>
</dbReference>
<evidence type="ECO:0000313" key="6">
    <source>
        <dbReference type="EMBL" id="MBK1726962.1"/>
    </source>
</evidence>
<feature type="non-terminal residue" evidence="6">
    <location>
        <position position="1"/>
    </location>
</feature>
<dbReference type="InterPro" id="IPR000914">
    <property type="entry name" value="SBP_5_dom"/>
</dbReference>
<dbReference type="Pfam" id="PF00496">
    <property type="entry name" value="SBP_bac_5"/>
    <property type="match status" value="1"/>
</dbReference>
<proteinExistence type="inferred from homology"/>
<accession>A0ABS1E6Z3</accession>
<evidence type="ECO:0000256" key="4">
    <source>
        <dbReference type="SAM" id="MobiDB-lite"/>
    </source>
</evidence>
<dbReference type="Gene3D" id="3.10.105.10">
    <property type="entry name" value="Dipeptide-binding Protein, Domain 3"/>
    <property type="match status" value="1"/>
</dbReference>
<feature type="region of interest" description="Disordered" evidence="4">
    <location>
        <begin position="1"/>
        <end position="23"/>
    </location>
</feature>
<name>A0ABS1E6Z3_9GAMM</name>
<dbReference type="SUPFAM" id="SSF53850">
    <property type="entry name" value="Periplasmic binding protein-like II"/>
    <property type="match status" value="1"/>
</dbReference>
<dbReference type="PANTHER" id="PTHR30290">
    <property type="entry name" value="PERIPLASMIC BINDING COMPONENT OF ABC TRANSPORTER"/>
    <property type="match status" value="1"/>
</dbReference>
<feature type="compositionally biased region" description="Low complexity" evidence="4">
    <location>
        <begin position="11"/>
        <end position="21"/>
    </location>
</feature>
<evidence type="ECO:0000313" key="7">
    <source>
        <dbReference type="Proteomes" id="UP000738126"/>
    </source>
</evidence>
<dbReference type="EMBL" id="NRSH01000083">
    <property type="protein sequence ID" value="MBK1726962.1"/>
    <property type="molecule type" value="Genomic_DNA"/>
</dbReference>
<reference evidence="6 7" key="1">
    <citation type="journal article" date="2020" name="Microorganisms">
        <title>Osmotic Adaptation and Compatible Solute Biosynthesis of Phototrophic Bacteria as Revealed from Genome Analyses.</title>
        <authorList>
            <person name="Imhoff J.F."/>
            <person name="Rahn T."/>
            <person name="Kunzel S."/>
            <person name="Keller A."/>
            <person name="Neulinger S.C."/>
        </authorList>
    </citation>
    <scope>NUCLEOTIDE SEQUENCE [LARGE SCALE GENOMIC DNA]</scope>
    <source>
        <strain evidence="6 7">DSM 15116</strain>
    </source>
</reference>